<dbReference type="Proteomes" id="UP000196536">
    <property type="component" value="Unassembled WGS sequence"/>
</dbReference>
<dbReference type="AlphaFoldDB" id="A0A1Z9Z1M7"/>
<name>A0A1Z9Z1M7_9GAMM</name>
<dbReference type="PROSITE" id="PS51832">
    <property type="entry name" value="HD_GYP"/>
    <property type="match status" value="1"/>
</dbReference>
<dbReference type="SUPFAM" id="SSF109604">
    <property type="entry name" value="HD-domain/PDEase-like"/>
    <property type="match status" value="1"/>
</dbReference>
<dbReference type="Gene3D" id="1.10.3210.10">
    <property type="entry name" value="Hypothetical protein af1432"/>
    <property type="match status" value="1"/>
</dbReference>
<dbReference type="PANTHER" id="PTHR43155:SF2">
    <property type="entry name" value="CYCLIC DI-GMP PHOSPHODIESTERASE PA4108"/>
    <property type="match status" value="1"/>
</dbReference>
<dbReference type="SMART" id="SM00471">
    <property type="entry name" value="HDc"/>
    <property type="match status" value="1"/>
</dbReference>
<comment type="caution">
    <text evidence="2">The sequence shown here is derived from an EMBL/GenBank/DDBJ whole genome shotgun (WGS) entry which is preliminary data.</text>
</comment>
<gene>
    <name evidence="2" type="ORF">CAP51_01820</name>
</gene>
<dbReference type="InterPro" id="IPR003607">
    <property type="entry name" value="HD/PDEase_dom"/>
</dbReference>
<dbReference type="EMBL" id="NEXX01000001">
    <property type="protein sequence ID" value="OUY08383.1"/>
    <property type="molecule type" value="Genomic_DNA"/>
</dbReference>
<keyword evidence="3" id="KW-1185">Reference proteome</keyword>
<dbReference type="Pfam" id="PF13487">
    <property type="entry name" value="HD_5"/>
    <property type="match status" value="1"/>
</dbReference>
<accession>A0A1Z9Z1M7</accession>
<feature type="domain" description="HD-GYP" evidence="1">
    <location>
        <begin position="22"/>
        <end position="217"/>
    </location>
</feature>
<evidence type="ECO:0000313" key="3">
    <source>
        <dbReference type="Proteomes" id="UP000196536"/>
    </source>
</evidence>
<dbReference type="CDD" id="cd00077">
    <property type="entry name" value="HDc"/>
    <property type="match status" value="1"/>
</dbReference>
<dbReference type="InterPro" id="IPR037522">
    <property type="entry name" value="HD_GYP_dom"/>
</dbReference>
<protein>
    <recommendedName>
        <fullName evidence="1">HD-GYP domain-containing protein</fullName>
    </recommendedName>
</protein>
<evidence type="ECO:0000313" key="2">
    <source>
        <dbReference type="EMBL" id="OUY08383.1"/>
    </source>
</evidence>
<dbReference type="PANTHER" id="PTHR43155">
    <property type="entry name" value="CYCLIC DI-GMP PHOSPHODIESTERASE PA4108-RELATED"/>
    <property type="match status" value="1"/>
</dbReference>
<sequence>MQHAMVSDSSGHLEVDQCQQKLSEMTQALIQLLSKVHRLQDVYTAGHQHRVGLFCKAIAEEMGWAESDCGQMYYVGLLHDFGKIAIPHQVLHKVGTLEHEEKKLIKSHVEVTYDLLKDIPFEFPLAEIVVQHHERIDGSGYPKGLKGDQILPQANILIVADVVEAIAAKRSYREALGLDFALSELKKGQGKIYDQTVCDAVFRLFYEKDYALPTSEQ</sequence>
<organism evidence="2 3">
    <name type="scientific">Acinetobacter populi</name>
    <dbReference type="NCBI Taxonomy" id="1582270"/>
    <lineage>
        <taxon>Bacteria</taxon>
        <taxon>Pseudomonadati</taxon>
        <taxon>Pseudomonadota</taxon>
        <taxon>Gammaproteobacteria</taxon>
        <taxon>Moraxellales</taxon>
        <taxon>Moraxellaceae</taxon>
        <taxon>Acinetobacter</taxon>
    </lineage>
</organism>
<dbReference type="OrthoDB" id="9802066at2"/>
<reference evidence="2 3" key="1">
    <citation type="submission" date="2017-05" db="EMBL/GenBank/DDBJ databases">
        <title>Acinetobacter populi ANC 5415 (= PBJ7), whole genome shotgun sequencing project.</title>
        <authorList>
            <person name="Nemec A."/>
            <person name="Radolfova-Krizova L."/>
        </authorList>
    </citation>
    <scope>NUCLEOTIDE SEQUENCE [LARGE SCALE GENOMIC DNA]</scope>
    <source>
        <strain evidence="2 3">PBJ7</strain>
    </source>
</reference>
<proteinExistence type="predicted"/>
<dbReference type="GO" id="GO:0008081">
    <property type="term" value="F:phosphoric diester hydrolase activity"/>
    <property type="evidence" value="ECO:0007669"/>
    <property type="project" value="UniProtKB-ARBA"/>
</dbReference>
<evidence type="ECO:0000259" key="1">
    <source>
        <dbReference type="PROSITE" id="PS51832"/>
    </source>
</evidence>